<dbReference type="InterPro" id="IPR050109">
    <property type="entry name" value="HTH-type_TetR-like_transc_reg"/>
</dbReference>
<evidence type="ECO:0000313" key="7">
    <source>
        <dbReference type="EMBL" id="NGY05584.1"/>
    </source>
</evidence>
<dbReference type="InterPro" id="IPR001647">
    <property type="entry name" value="HTH_TetR"/>
</dbReference>
<keyword evidence="8" id="KW-1185">Reference proteome</keyword>
<dbReference type="Pfam" id="PF00440">
    <property type="entry name" value="TetR_N"/>
    <property type="match status" value="1"/>
</dbReference>
<dbReference type="EMBL" id="JAAMOW010000006">
    <property type="protein sequence ID" value="NGY05584.1"/>
    <property type="molecule type" value="Genomic_DNA"/>
</dbReference>
<dbReference type="RefSeq" id="WP_166257375.1">
    <property type="nucleotide sequence ID" value="NZ_JAAMOW010000006.1"/>
</dbReference>
<evidence type="ECO:0000313" key="8">
    <source>
        <dbReference type="Proteomes" id="UP000472676"/>
    </source>
</evidence>
<dbReference type="Gene3D" id="1.10.357.10">
    <property type="entry name" value="Tetracycline Repressor, domain 2"/>
    <property type="match status" value="1"/>
</dbReference>
<dbReference type="PANTHER" id="PTHR30055">
    <property type="entry name" value="HTH-TYPE TRANSCRIPTIONAL REGULATOR RUTR"/>
    <property type="match status" value="1"/>
</dbReference>
<feature type="domain" description="HTH tetR-type" evidence="6">
    <location>
        <begin position="25"/>
        <end position="85"/>
    </location>
</feature>
<dbReference type="AlphaFoldDB" id="A0A6M2BT94"/>
<protein>
    <submittedName>
        <fullName evidence="7">TetR/AcrR family transcriptional regulator</fullName>
    </submittedName>
</protein>
<evidence type="ECO:0000256" key="5">
    <source>
        <dbReference type="SAM" id="MobiDB-lite"/>
    </source>
</evidence>
<proteinExistence type="predicted"/>
<evidence type="ECO:0000256" key="4">
    <source>
        <dbReference type="PROSITE-ProRule" id="PRU00335"/>
    </source>
</evidence>
<gene>
    <name evidence="7" type="ORF">G7Y85_12495</name>
</gene>
<reference evidence="7 8" key="1">
    <citation type="journal article" date="2014" name="Int. J. Syst. Evol. Microbiol.">
        <title>Solimonas terrae sp. nov., isolated from soil.</title>
        <authorList>
            <person name="Kim S.J."/>
            <person name="Moon J.Y."/>
            <person name="Weon H.Y."/>
            <person name="Ahn J.H."/>
            <person name="Chen W.M."/>
            <person name="Kwon S.W."/>
        </authorList>
    </citation>
    <scope>NUCLEOTIDE SEQUENCE [LARGE SCALE GENOMIC DNA]</scope>
    <source>
        <strain evidence="7 8">KIS83-12</strain>
    </source>
</reference>
<dbReference type="PROSITE" id="PS50977">
    <property type="entry name" value="HTH_TETR_2"/>
    <property type="match status" value="1"/>
</dbReference>
<name>A0A6M2BT94_9GAMM</name>
<keyword evidence="1" id="KW-0805">Transcription regulation</keyword>
<evidence type="ECO:0000256" key="2">
    <source>
        <dbReference type="ARBA" id="ARBA00023125"/>
    </source>
</evidence>
<dbReference type="PRINTS" id="PR00455">
    <property type="entry name" value="HTHTETR"/>
</dbReference>
<evidence type="ECO:0000256" key="1">
    <source>
        <dbReference type="ARBA" id="ARBA00023015"/>
    </source>
</evidence>
<feature type="region of interest" description="Disordered" evidence="5">
    <location>
        <begin position="1"/>
        <end position="24"/>
    </location>
</feature>
<dbReference type="GO" id="GO:0003700">
    <property type="term" value="F:DNA-binding transcription factor activity"/>
    <property type="evidence" value="ECO:0007669"/>
    <property type="project" value="TreeGrafter"/>
</dbReference>
<dbReference type="Proteomes" id="UP000472676">
    <property type="component" value="Unassembled WGS sequence"/>
</dbReference>
<dbReference type="GO" id="GO:0000976">
    <property type="term" value="F:transcription cis-regulatory region binding"/>
    <property type="evidence" value="ECO:0007669"/>
    <property type="project" value="TreeGrafter"/>
</dbReference>
<keyword evidence="2 4" id="KW-0238">DNA-binding</keyword>
<keyword evidence="3" id="KW-0804">Transcription</keyword>
<accession>A0A6M2BT94</accession>
<dbReference type="InterPro" id="IPR009057">
    <property type="entry name" value="Homeodomain-like_sf"/>
</dbReference>
<dbReference type="PANTHER" id="PTHR30055:SF234">
    <property type="entry name" value="HTH-TYPE TRANSCRIPTIONAL REGULATOR BETI"/>
    <property type="match status" value="1"/>
</dbReference>
<evidence type="ECO:0000256" key="3">
    <source>
        <dbReference type="ARBA" id="ARBA00023163"/>
    </source>
</evidence>
<sequence>MNQPTFKANARKRERPRLNRAEQREARTRQLLEAAWAVYCEKGYEATTIDDVAAYAGVSRMPVYSLFGDKQNLYFALWCKFIDDLSMALRSPLRPQATLREKLEQLAATAVSAPTPPRASTLAPEGLFFVVQTIALSRPDIFERLKQRANEVLADFADIVRSSALDKGDRLRATPEVIASHIIAHLNGMSTVGFQTGKSFAKQRDVADIFLAAAFKPQRSSRADP</sequence>
<comment type="caution">
    <text evidence="7">The sequence shown here is derived from an EMBL/GenBank/DDBJ whole genome shotgun (WGS) entry which is preliminary data.</text>
</comment>
<feature type="DNA-binding region" description="H-T-H motif" evidence="4">
    <location>
        <begin position="48"/>
        <end position="67"/>
    </location>
</feature>
<dbReference type="SUPFAM" id="SSF46689">
    <property type="entry name" value="Homeodomain-like"/>
    <property type="match status" value="1"/>
</dbReference>
<evidence type="ECO:0000259" key="6">
    <source>
        <dbReference type="PROSITE" id="PS50977"/>
    </source>
</evidence>
<organism evidence="7 8">
    <name type="scientific">Solimonas terrae</name>
    <dbReference type="NCBI Taxonomy" id="1396819"/>
    <lineage>
        <taxon>Bacteria</taxon>
        <taxon>Pseudomonadati</taxon>
        <taxon>Pseudomonadota</taxon>
        <taxon>Gammaproteobacteria</taxon>
        <taxon>Nevskiales</taxon>
        <taxon>Nevskiaceae</taxon>
        <taxon>Solimonas</taxon>
    </lineage>
</organism>